<proteinExistence type="predicted"/>
<dbReference type="VEuPathDB" id="FungiDB:An14g05240"/>
<gene>
    <name evidence="2" type="ORF">An14g05240</name>
</gene>
<accession>A0AAJ8E0C8</accession>
<dbReference type="KEGG" id="ang:An14g05240"/>
<dbReference type="GeneID" id="84593021"/>
<evidence type="ECO:0000313" key="2">
    <source>
        <dbReference type="RefSeq" id="XP_059602347.1"/>
    </source>
</evidence>
<feature type="region of interest" description="Disordered" evidence="1">
    <location>
        <begin position="141"/>
        <end position="164"/>
    </location>
</feature>
<dbReference type="AlphaFoldDB" id="A0AAJ8E0C8"/>
<protein>
    <submittedName>
        <fullName evidence="2">Uncharacterized protein</fullName>
    </submittedName>
</protein>
<sequence>MPNHRPARRNKRFLNIYHPPIQPSIPIIHQDLEVKQTNGLTYLTTYWIAIYPSRVMWDVIIVISVMFVDDGDVRLYDKAIVGYMADGRKHEDYSHSHYILSALGGGFATPRTPARVGRLLYEPKRSVAAWNNGAHADIERYRKPDSRGQMDMREKDNYGVDNSK</sequence>
<dbReference type="RefSeq" id="XP_059602347.1">
    <property type="nucleotide sequence ID" value="XM_059744282.1"/>
</dbReference>
<reference evidence="2" key="2">
    <citation type="submission" date="2025-08" db="UniProtKB">
        <authorList>
            <consortium name="RefSeq"/>
        </authorList>
    </citation>
    <scope>IDENTIFICATION</scope>
</reference>
<organism evidence="2">
    <name type="scientific">Aspergillus niger</name>
    <dbReference type="NCBI Taxonomy" id="5061"/>
    <lineage>
        <taxon>Eukaryota</taxon>
        <taxon>Fungi</taxon>
        <taxon>Dikarya</taxon>
        <taxon>Ascomycota</taxon>
        <taxon>Pezizomycotina</taxon>
        <taxon>Eurotiomycetes</taxon>
        <taxon>Eurotiomycetidae</taxon>
        <taxon>Eurotiales</taxon>
        <taxon>Aspergillaceae</taxon>
        <taxon>Aspergillus</taxon>
        <taxon>Aspergillus subgen. Circumdati</taxon>
    </lineage>
</organism>
<evidence type="ECO:0000256" key="1">
    <source>
        <dbReference type="SAM" id="MobiDB-lite"/>
    </source>
</evidence>
<reference evidence="2" key="1">
    <citation type="submission" date="2025-02" db="EMBL/GenBank/DDBJ databases">
        <authorList>
            <consortium name="NCBI Genome Project"/>
        </authorList>
    </citation>
    <scope>NUCLEOTIDE SEQUENCE</scope>
</reference>
<name>A0AAJ8E0C8_ASPNG</name>